<reference evidence="1" key="1">
    <citation type="journal article" date="2022" name="bioRxiv">
        <title>Sequencing and chromosome-scale assembly of the giantPleurodeles waltlgenome.</title>
        <authorList>
            <person name="Brown T."/>
            <person name="Elewa A."/>
            <person name="Iarovenko S."/>
            <person name="Subramanian E."/>
            <person name="Araus A.J."/>
            <person name="Petzold A."/>
            <person name="Susuki M."/>
            <person name="Suzuki K.-i.T."/>
            <person name="Hayashi T."/>
            <person name="Toyoda A."/>
            <person name="Oliveira C."/>
            <person name="Osipova E."/>
            <person name="Leigh N.D."/>
            <person name="Simon A."/>
            <person name="Yun M.H."/>
        </authorList>
    </citation>
    <scope>NUCLEOTIDE SEQUENCE</scope>
    <source>
        <strain evidence="1">20211129_DDA</strain>
        <tissue evidence="1">Liver</tissue>
    </source>
</reference>
<dbReference type="AlphaFoldDB" id="A0AAV7QHA8"/>
<proteinExistence type="predicted"/>
<accession>A0AAV7QHA8</accession>
<keyword evidence="2" id="KW-1185">Reference proteome</keyword>
<evidence type="ECO:0000313" key="1">
    <source>
        <dbReference type="EMBL" id="KAJ1139977.1"/>
    </source>
</evidence>
<dbReference type="Proteomes" id="UP001066276">
    <property type="component" value="Chromosome 6"/>
</dbReference>
<gene>
    <name evidence="1" type="ORF">NDU88_006338</name>
</gene>
<name>A0AAV7QHA8_PLEWA</name>
<evidence type="ECO:0000313" key="2">
    <source>
        <dbReference type="Proteomes" id="UP001066276"/>
    </source>
</evidence>
<protein>
    <submittedName>
        <fullName evidence="1">Uncharacterized protein</fullName>
    </submittedName>
</protein>
<sequence>MIIKCNIKNRFLFPRTTHNILRDFENRAPGSWKVLSVGKMKRLSADRTSAGREQKAGARLGASGLLFKLLTPDNAPCALVSAARMTRRLHAARLDDAGLKTSWSAAVGEVA</sequence>
<dbReference type="EMBL" id="JANPWB010000010">
    <property type="protein sequence ID" value="KAJ1139977.1"/>
    <property type="molecule type" value="Genomic_DNA"/>
</dbReference>
<organism evidence="1 2">
    <name type="scientific">Pleurodeles waltl</name>
    <name type="common">Iberian ribbed newt</name>
    <dbReference type="NCBI Taxonomy" id="8319"/>
    <lineage>
        <taxon>Eukaryota</taxon>
        <taxon>Metazoa</taxon>
        <taxon>Chordata</taxon>
        <taxon>Craniata</taxon>
        <taxon>Vertebrata</taxon>
        <taxon>Euteleostomi</taxon>
        <taxon>Amphibia</taxon>
        <taxon>Batrachia</taxon>
        <taxon>Caudata</taxon>
        <taxon>Salamandroidea</taxon>
        <taxon>Salamandridae</taxon>
        <taxon>Pleurodelinae</taxon>
        <taxon>Pleurodeles</taxon>
    </lineage>
</organism>
<comment type="caution">
    <text evidence="1">The sequence shown here is derived from an EMBL/GenBank/DDBJ whole genome shotgun (WGS) entry which is preliminary data.</text>
</comment>